<reference evidence="1" key="1">
    <citation type="journal article" date="2021" name="Environ. Microbiol.">
        <title>Gene family expansions and transcriptome signatures uncover fungal adaptations to wood decay.</title>
        <authorList>
            <person name="Hage H."/>
            <person name="Miyauchi S."/>
            <person name="Viragh M."/>
            <person name="Drula E."/>
            <person name="Min B."/>
            <person name="Chaduli D."/>
            <person name="Navarro D."/>
            <person name="Favel A."/>
            <person name="Norest M."/>
            <person name="Lesage-Meessen L."/>
            <person name="Balint B."/>
            <person name="Merenyi Z."/>
            <person name="de Eugenio L."/>
            <person name="Morin E."/>
            <person name="Martinez A.T."/>
            <person name="Baldrian P."/>
            <person name="Stursova M."/>
            <person name="Martinez M.J."/>
            <person name="Novotny C."/>
            <person name="Magnuson J.K."/>
            <person name="Spatafora J.W."/>
            <person name="Maurice S."/>
            <person name="Pangilinan J."/>
            <person name="Andreopoulos W."/>
            <person name="LaButti K."/>
            <person name="Hundley H."/>
            <person name="Na H."/>
            <person name="Kuo A."/>
            <person name="Barry K."/>
            <person name="Lipzen A."/>
            <person name="Henrissat B."/>
            <person name="Riley R."/>
            <person name="Ahrendt S."/>
            <person name="Nagy L.G."/>
            <person name="Grigoriev I.V."/>
            <person name="Martin F."/>
            <person name="Rosso M.N."/>
        </authorList>
    </citation>
    <scope>NUCLEOTIDE SEQUENCE</scope>
    <source>
        <strain evidence="1">CBS 384.51</strain>
    </source>
</reference>
<protein>
    <submittedName>
        <fullName evidence="1">Uncharacterized protein</fullName>
    </submittedName>
</protein>
<keyword evidence="2" id="KW-1185">Reference proteome</keyword>
<dbReference type="EMBL" id="MU274902">
    <property type="protein sequence ID" value="KAI0092936.1"/>
    <property type="molecule type" value="Genomic_DNA"/>
</dbReference>
<comment type="caution">
    <text evidence="1">The sequence shown here is derived from an EMBL/GenBank/DDBJ whole genome shotgun (WGS) entry which is preliminary data.</text>
</comment>
<name>A0ACB8UFJ6_9APHY</name>
<proteinExistence type="predicted"/>
<sequence length="506" mass="55736">MTDSNRERETSVHLRSLVDTVLEEGNLDSAIILLDRLRNPVYKPYGPHIRHVLYLALFPPPTADAPTPSAPVLDIIPSSPSKFAAKNRQPFCLSPTLIEAAQNLLRALVQTHSPASIARALPNYGLTGVDNFPDVVPIADNKEDDGESELSRLSRRIKDARSCWDIVKENYIRPDPVNDIPYNSGRKSGRLTTIQSTSTIEDSDHILKPVADHAFPVLESLVSLFEKEESTISTRFGFPFSPHFLAQIPSSRSASGARWDVAAPLDIIFYCLQQSSHADLGAKMLVLLINLTNTVHLDFAMLLNAVATRLLSLSPECLQTMFSLLPPSATSLKFQVSLCQLSLAHSSGGSHRSRPRPQARNAHRPVPSRLANDPSLKGSSFAVDSSMPSTLARKFPPVHFTEVLETFSSPLSPDTDPPTLMRKLHLKFFLITAVGELQDRVALVERDPDWVDIVQSGRLKQAIDFAFSLEDIPNLTEMGRELAEDLKNMLSLVSAGWCMQPSVGAD</sequence>
<dbReference type="Proteomes" id="UP001055072">
    <property type="component" value="Unassembled WGS sequence"/>
</dbReference>
<gene>
    <name evidence="1" type="ORF">BDY19DRAFT_989625</name>
</gene>
<evidence type="ECO:0000313" key="2">
    <source>
        <dbReference type="Proteomes" id="UP001055072"/>
    </source>
</evidence>
<organism evidence="1 2">
    <name type="scientific">Irpex rosettiformis</name>
    <dbReference type="NCBI Taxonomy" id="378272"/>
    <lineage>
        <taxon>Eukaryota</taxon>
        <taxon>Fungi</taxon>
        <taxon>Dikarya</taxon>
        <taxon>Basidiomycota</taxon>
        <taxon>Agaricomycotina</taxon>
        <taxon>Agaricomycetes</taxon>
        <taxon>Polyporales</taxon>
        <taxon>Irpicaceae</taxon>
        <taxon>Irpex</taxon>
    </lineage>
</organism>
<evidence type="ECO:0000313" key="1">
    <source>
        <dbReference type="EMBL" id="KAI0092936.1"/>
    </source>
</evidence>
<accession>A0ACB8UFJ6</accession>